<dbReference type="GO" id="GO:0030313">
    <property type="term" value="C:cell envelope"/>
    <property type="evidence" value="ECO:0007669"/>
    <property type="project" value="UniProtKB-SubCell"/>
</dbReference>
<evidence type="ECO:0000313" key="6">
    <source>
        <dbReference type="EMBL" id="PRZ39711.1"/>
    </source>
</evidence>
<evidence type="ECO:0000256" key="3">
    <source>
        <dbReference type="ARBA" id="ARBA00022729"/>
    </source>
</evidence>
<feature type="chain" id="PRO_5039720661" evidence="4">
    <location>
        <begin position="23"/>
        <end position="376"/>
    </location>
</feature>
<organism evidence="6 7">
    <name type="scientific">Antricoccus suffuscus</name>
    <dbReference type="NCBI Taxonomy" id="1629062"/>
    <lineage>
        <taxon>Bacteria</taxon>
        <taxon>Bacillati</taxon>
        <taxon>Actinomycetota</taxon>
        <taxon>Actinomycetes</taxon>
        <taxon>Geodermatophilales</taxon>
        <taxon>Antricoccaceae</taxon>
        <taxon>Antricoccus</taxon>
    </lineage>
</organism>
<comment type="caution">
    <text evidence="6">The sequence shown here is derived from an EMBL/GenBank/DDBJ whole genome shotgun (WGS) entry which is preliminary data.</text>
</comment>
<dbReference type="GO" id="GO:0030246">
    <property type="term" value="F:carbohydrate binding"/>
    <property type="evidence" value="ECO:0007669"/>
    <property type="project" value="UniProtKB-ARBA"/>
</dbReference>
<keyword evidence="7" id="KW-1185">Reference proteome</keyword>
<comment type="subcellular location">
    <subcellularLocation>
        <location evidence="1">Cell envelope</location>
    </subcellularLocation>
</comment>
<dbReference type="OrthoDB" id="3789223at2"/>
<proteinExistence type="inferred from homology"/>
<evidence type="ECO:0000256" key="2">
    <source>
        <dbReference type="ARBA" id="ARBA00007639"/>
    </source>
</evidence>
<comment type="similarity">
    <text evidence="2">Belongs to the bacterial solute-binding protein 2 family.</text>
</comment>
<dbReference type="Proteomes" id="UP000237752">
    <property type="component" value="Unassembled WGS sequence"/>
</dbReference>
<dbReference type="PANTHER" id="PTHR46847:SF1">
    <property type="entry name" value="D-ALLOSE-BINDING PERIPLASMIC PROTEIN-RELATED"/>
    <property type="match status" value="1"/>
</dbReference>
<dbReference type="SUPFAM" id="SSF53822">
    <property type="entry name" value="Periplasmic binding protein-like I"/>
    <property type="match status" value="1"/>
</dbReference>
<protein>
    <submittedName>
        <fullName evidence="6">Monosaccharide ABC transporter substrate-binding protein (CUT2 family)</fullName>
    </submittedName>
</protein>
<dbReference type="PROSITE" id="PS51257">
    <property type="entry name" value="PROKAR_LIPOPROTEIN"/>
    <property type="match status" value="1"/>
</dbReference>
<sequence>MRLFKPAVVVAVFGLGMLSACGNSDGASDGATGSSTAPSTGSSGPAATALAALKPYLDDNPSLDLTPLTAKPASGKKITYVSCALAACNDWADTLKEGAAKLGWTVKIVNGGNTPDVITSTWTSIAQNPGDAVIANSLLPDSAIADQLDTLKSKKIPVIELNGPNIPGGAVIAKLGSDEQNRLEGKILADWVISDSDGKGKAAYFNEPSYPDLKAPQEGFTGELKKVCPDCSSETQTFSAADIGKAVPSQVVSYVQSHPDVTYIVFPVGDATAGVPQALAAAGLTDKVKLLTGRSGSLSITAIGSGGQAAATVGASGIPQYMSLDLLAHYWQDGKVAESQPLGILHLVTKDNAPANGKVFSIPDYQNQYYKAWLIS</sequence>
<name>A0A2T0ZTN1_9ACTN</name>
<keyword evidence="3 4" id="KW-0732">Signal</keyword>
<gene>
    <name evidence="6" type="ORF">CLV47_11875</name>
</gene>
<dbReference type="Pfam" id="PF13407">
    <property type="entry name" value="Peripla_BP_4"/>
    <property type="match status" value="1"/>
</dbReference>
<evidence type="ECO:0000313" key="7">
    <source>
        <dbReference type="Proteomes" id="UP000237752"/>
    </source>
</evidence>
<dbReference type="PANTHER" id="PTHR46847">
    <property type="entry name" value="D-ALLOSE-BINDING PERIPLASMIC PROTEIN-RELATED"/>
    <property type="match status" value="1"/>
</dbReference>
<dbReference type="InterPro" id="IPR028082">
    <property type="entry name" value="Peripla_BP_I"/>
</dbReference>
<evidence type="ECO:0000259" key="5">
    <source>
        <dbReference type="Pfam" id="PF13407"/>
    </source>
</evidence>
<dbReference type="Gene3D" id="3.40.50.2300">
    <property type="match status" value="2"/>
</dbReference>
<dbReference type="RefSeq" id="WP_106350435.1">
    <property type="nucleotide sequence ID" value="NZ_PVUE01000018.1"/>
</dbReference>
<dbReference type="AlphaFoldDB" id="A0A2T0ZTN1"/>
<evidence type="ECO:0000256" key="4">
    <source>
        <dbReference type="SAM" id="SignalP"/>
    </source>
</evidence>
<evidence type="ECO:0000256" key="1">
    <source>
        <dbReference type="ARBA" id="ARBA00004196"/>
    </source>
</evidence>
<feature type="domain" description="Periplasmic binding protein" evidence="5">
    <location>
        <begin position="91"/>
        <end position="332"/>
    </location>
</feature>
<accession>A0A2T0ZTN1</accession>
<reference evidence="6 7" key="1">
    <citation type="submission" date="2018-03" db="EMBL/GenBank/DDBJ databases">
        <title>Genomic Encyclopedia of Archaeal and Bacterial Type Strains, Phase II (KMG-II): from individual species to whole genera.</title>
        <authorList>
            <person name="Goeker M."/>
        </authorList>
    </citation>
    <scope>NUCLEOTIDE SEQUENCE [LARGE SCALE GENOMIC DNA]</scope>
    <source>
        <strain evidence="6 7">DSM 100065</strain>
    </source>
</reference>
<dbReference type="InterPro" id="IPR025997">
    <property type="entry name" value="SBP_2_dom"/>
</dbReference>
<feature type="signal peptide" evidence="4">
    <location>
        <begin position="1"/>
        <end position="22"/>
    </location>
</feature>
<dbReference type="EMBL" id="PVUE01000018">
    <property type="protein sequence ID" value="PRZ39711.1"/>
    <property type="molecule type" value="Genomic_DNA"/>
</dbReference>